<dbReference type="PANTHER" id="PTHR43244:SF1">
    <property type="entry name" value="5,10-METHYLENETETRAHYDROMETHANOPTERIN REDUCTASE"/>
    <property type="match status" value="1"/>
</dbReference>
<dbReference type="Proteomes" id="UP000334019">
    <property type="component" value="Chromosome"/>
</dbReference>
<dbReference type="GO" id="GO:0016705">
    <property type="term" value="F:oxidoreductase activity, acting on paired donors, with incorporation or reduction of molecular oxygen"/>
    <property type="evidence" value="ECO:0007669"/>
    <property type="project" value="InterPro"/>
</dbReference>
<protein>
    <submittedName>
        <fullName evidence="4">LLM class flavin-dependent oxidoreductase</fullName>
    </submittedName>
</protein>
<keyword evidence="1" id="KW-0560">Oxidoreductase</keyword>
<sequence>MSSSMPVSFGAMLSVRHGACGRRTAGPDETSTAGGTQVGPNVLLSDVSPDTPTELEPPVTRMPAVSLVAVPGKKERSLDMAREIERRGFSGIYCPSMGDAMGLSQGIAHVTSTIEIGTAIQPIYLRHSSDLATHAGTIQEISGGRFRLGIGVSHGPVTRRLGVDTGRPLSDVRSYVEGLRAAERQAGALPPIVLASLRDKMVQLAVEVGDGSIWANASLSRMGHSLSLVPDERRDAGFFVGNMIPTVIDDDVEAARAVNRTTLTGYVALPNYRNYWKDAGYEEEMAAIEDALERKDREAIPGLMTDRWLDDCTLSGPVGRVRDGVEAWFDAGVTTPILVMSSTKGGQFVAIEELFAAYA</sequence>
<organism evidence="4 5">
    <name type="scientific">Actinomarinicola tropica</name>
    <dbReference type="NCBI Taxonomy" id="2789776"/>
    <lineage>
        <taxon>Bacteria</taxon>
        <taxon>Bacillati</taxon>
        <taxon>Actinomycetota</taxon>
        <taxon>Acidimicrobiia</taxon>
        <taxon>Acidimicrobiales</taxon>
        <taxon>Iamiaceae</taxon>
        <taxon>Actinomarinicola</taxon>
    </lineage>
</organism>
<dbReference type="InterPro" id="IPR036661">
    <property type="entry name" value="Luciferase-like_sf"/>
</dbReference>
<feature type="domain" description="Luciferase-like" evidence="3">
    <location>
        <begin position="75"/>
        <end position="334"/>
    </location>
</feature>
<dbReference type="InterPro" id="IPR050564">
    <property type="entry name" value="F420-G6PD/mer"/>
</dbReference>
<dbReference type="KEGG" id="atq:GH723_06315"/>
<dbReference type="EMBL" id="CP045851">
    <property type="protein sequence ID" value="QGG94755.1"/>
    <property type="molecule type" value="Genomic_DNA"/>
</dbReference>
<evidence type="ECO:0000313" key="4">
    <source>
        <dbReference type="EMBL" id="QGG94755.1"/>
    </source>
</evidence>
<dbReference type="Pfam" id="PF00296">
    <property type="entry name" value="Bac_luciferase"/>
    <property type="match status" value="1"/>
</dbReference>
<evidence type="ECO:0000259" key="3">
    <source>
        <dbReference type="Pfam" id="PF00296"/>
    </source>
</evidence>
<dbReference type="PANTHER" id="PTHR43244">
    <property type="match status" value="1"/>
</dbReference>
<evidence type="ECO:0000256" key="1">
    <source>
        <dbReference type="ARBA" id="ARBA00023002"/>
    </source>
</evidence>
<gene>
    <name evidence="4" type="ORF">GH723_06315</name>
</gene>
<feature type="compositionally biased region" description="Polar residues" evidence="2">
    <location>
        <begin position="29"/>
        <end position="39"/>
    </location>
</feature>
<reference evidence="4 5" key="1">
    <citation type="submission" date="2019-11" db="EMBL/GenBank/DDBJ databases">
        <authorList>
            <person name="He Y."/>
        </authorList>
    </citation>
    <scope>NUCLEOTIDE SEQUENCE [LARGE SCALE GENOMIC DNA]</scope>
    <source>
        <strain evidence="4 5">SCSIO 58843</strain>
    </source>
</reference>
<proteinExistence type="predicted"/>
<dbReference type="Gene3D" id="3.20.20.30">
    <property type="entry name" value="Luciferase-like domain"/>
    <property type="match status" value="1"/>
</dbReference>
<dbReference type="AlphaFoldDB" id="A0A5Q2RNI7"/>
<name>A0A5Q2RNI7_9ACTN</name>
<dbReference type="InterPro" id="IPR011251">
    <property type="entry name" value="Luciferase-like_dom"/>
</dbReference>
<evidence type="ECO:0000256" key="2">
    <source>
        <dbReference type="SAM" id="MobiDB-lite"/>
    </source>
</evidence>
<accession>A0A5Q2RNI7</accession>
<keyword evidence="5" id="KW-1185">Reference proteome</keyword>
<dbReference type="SUPFAM" id="SSF51679">
    <property type="entry name" value="Bacterial luciferase-like"/>
    <property type="match status" value="1"/>
</dbReference>
<evidence type="ECO:0000313" key="5">
    <source>
        <dbReference type="Proteomes" id="UP000334019"/>
    </source>
</evidence>
<feature type="region of interest" description="Disordered" evidence="2">
    <location>
        <begin position="20"/>
        <end position="43"/>
    </location>
</feature>